<evidence type="ECO:0000313" key="7">
    <source>
        <dbReference type="Proteomes" id="UP001424741"/>
    </source>
</evidence>
<evidence type="ECO:0000313" key="6">
    <source>
        <dbReference type="EMBL" id="GAA5496995.1"/>
    </source>
</evidence>
<dbReference type="PANTHER" id="PTHR42693:SF53">
    <property type="entry name" value="ENDO-4-O-SULFATASE"/>
    <property type="match status" value="1"/>
</dbReference>
<dbReference type="InterPro" id="IPR050738">
    <property type="entry name" value="Sulfatase"/>
</dbReference>
<reference evidence="6 7" key="1">
    <citation type="submission" date="2024-02" db="EMBL/GenBank/DDBJ databases">
        <title>Rubritalea halochordaticola NBRC 107102.</title>
        <authorList>
            <person name="Ichikawa N."/>
            <person name="Katano-Makiyama Y."/>
            <person name="Hidaka K."/>
        </authorList>
    </citation>
    <scope>NUCLEOTIDE SEQUENCE [LARGE SCALE GENOMIC DNA]</scope>
    <source>
        <strain evidence="6 7">NBRC 107102</strain>
    </source>
</reference>
<keyword evidence="3" id="KW-0378">Hydrolase</keyword>
<dbReference type="PROSITE" id="PS00523">
    <property type="entry name" value="SULFATASE_1"/>
    <property type="match status" value="1"/>
</dbReference>
<dbReference type="Proteomes" id="UP001424741">
    <property type="component" value="Unassembled WGS sequence"/>
</dbReference>
<keyword evidence="4" id="KW-0106">Calcium</keyword>
<keyword evidence="2" id="KW-0479">Metal-binding</keyword>
<comment type="caution">
    <text evidence="6">The sequence shown here is derived from an EMBL/GenBank/DDBJ whole genome shotgun (WGS) entry which is preliminary data.</text>
</comment>
<dbReference type="RefSeq" id="WP_346189573.1">
    <property type="nucleotide sequence ID" value="NZ_BAABRL010000011.1"/>
</dbReference>
<dbReference type="InterPro" id="IPR000917">
    <property type="entry name" value="Sulfatase_N"/>
</dbReference>
<proteinExistence type="inferred from homology"/>
<dbReference type="SUPFAM" id="SSF53649">
    <property type="entry name" value="Alkaline phosphatase-like"/>
    <property type="match status" value="1"/>
</dbReference>
<dbReference type="Pfam" id="PF00884">
    <property type="entry name" value="Sulfatase"/>
    <property type="match status" value="1"/>
</dbReference>
<protein>
    <submittedName>
        <fullName evidence="6">Arylsulfatase</fullName>
    </submittedName>
</protein>
<dbReference type="PANTHER" id="PTHR42693">
    <property type="entry name" value="ARYLSULFATASE FAMILY MEMBER"/>
    <property type="match status" value="1"/>
</dbReference>
<dbReference type="InterPro" id="IPR017850">
    <property type="entry name" value="Alkaline_phosphatase_core_sf"/>
</dbReference>
<dbReference type="CDD" id="cd16151">
    <property type="entry name" value="sulfatase_like"/>
    <property type="match status" value="1"/>
</dbReference>
<accession>A0ABP9V2Z5</accession>
<keyword evidence="7" id="KW-1185">Reference proteome</keyword>
<name>A0ABP9V2Z5_9BACT</name>
<feature type="domain" description="Sulfatase N-terminal" evidence="5">
    <location>
        <begin position="23"/>
        <end position="330"/>
    </location>
</feature>
<evidence type="ECO:0000256" key="2">
    <source>
        <dbReference type="ARBA" id="ARBA00022723"/>
    </source>
</evidence>
<evidence type="ECO:0000256" key="3">
    <source>
        <dbReference type="ARBA" id="ARBA00022801"/>
    </source>
</evidence>
<dbReference type="InterPro" id="IPR024607">
    <property type="entry name" value="Sulfatase_CS"/>
</dbReference>
<dbReference type="EMBL" id="BAABRL010000011">
    <property type="protein sequence ID" value="GAA5496995.1"/>
    <property type="molecule type" value="Genomic_DNA"/>
</dbReference>
<evidence type="ECO:0000256" key="4">
    <source>
        <dbReference type="ARBA" id="ARBA00022837"/>
    </source>
</evidence>
<gene>
    <name evidence="6" type="primary">atsA_6</name>
    <name evidence="6" type="ORF">Rhal01_03183</name>
</gene>
<evidence type="ECO:0000256" key="1">
    <source>
        <dbReference type="ARBA" id="ARBA00008779"/>
    </source>
</evidence>
<organism evidence="6 7">
    <name type="scientific">Rubritalea halochordaticola</name>
    <dbReference type="NCBI Taxonomy" id="714537"/>
    <lineage>
        <taxon>Bacteria</taxon>
        <taxon>Pseudomonadati</taxon>
        <taxon>Verrucomicrobiota</taxon>
        <taxon>Verrucomicrobiia</taxon>
        <taxon>Verrucomicrobiales</taxon>
        <taxon>Rubritaleaceae</taxon>
        <taxon>Rubritalea</taxon>
    </lineage>
</organism>
<sequence>MMIQTVWKIVLGLSLSLGCMGKPNVVLIMADDLGYEVLGAYGSTQYKTPNLDRLAKQGMRFDHCYSTPLCTPSRVQLMTGKYNDRNYIGFGLLDPKERTFGHAMKEAGYKTCIAGKWQLLGNKWQQKLAGGKVGTTPDKAGFDRYCLWQIDQLGSRFRAPLINTDGETSEYDPGYGPDFFTNYINAFIDVNKEAPFFVYYPMVLVHDPFVPTPDNPKYDEINPKKLNDPKYFAEMVSYMDKQVGKIVDTLEKQGVLENTLILFIGDNGTDRKVVSEFKGQKIRGAKGKTMEYGTHVPCIAYWKGTVKAGQVNENLVDFTDFFSTLLDVAGEEHGEELEGLSFYPQLVGKDGKVREWVFCHYDPRWGKFKAARYVQGKRWKLYGDGRIFDLQNDLLERKALKLDQLGVEDQAVLTTYQKVLDSRPGKP</sequence>
<comment type="similarity">
    <text evidence="1">Belongs to the sulfatase family.</text>
</comment>
<evidence type="ECO:0000259" key="5">
    <source>
        <dbReference type="Pfam" id="PF00884"/>
    </source>
</evidence>
<dbReference type="Gene3D" id="3.40.720.10">
    <property type="entry name" value="Alkaline Phosphatase, subunit A"/>
    <property type="match status" value="2"/>
</dbReference>